<feature type="compositionally biased region" description="Low complexity" evidence="1">
    <location>
        <begin position="191"/>
        <end position="202"/>
    </location>
</feature>
<gene>
    <name evidence="3" type="ORF">SEMRO_23_G015640.1</name>
</gene>
<dbReference type="AlphaFoldDB" id="A0A9N8H3A7"/>
<dbReference type="Pfam" id="PF20710">
    <property type="entry name" value="DUF6824"/>
    <property type="match status" value="1"/>
</dbReference>
<accession>A0A9N8H3A7</accession>
<organism evidence="3 4">
    <name type="scientific">Seminavis robusta</name>
    <dbReference type="NCBI Taxonomy" id="568900"/>
    <lineage>
        <taxon>Eukaryota</taxon>
        <taxon>Sar</taxon>
        <taxon>Stramenopiles</taxon>
        <taxon>Ochrophyta</taxon>
        <taxon>Bacillariophyta</taxon>
        <taxon>Bacillariophyceae</taxon>
        <taxon>Bacillariophycidae</taxon>
        <taxon>Naviculales</taxon>
        <taxon>Naviculaceae</taxon>
        <taxon>Seminavis</taxon>
    </lineage>
</organism>
<keyword evidence="4" id="KW-1185">Reference proteome</keyword>
<dbReference type="InterPro" id="IPR049227">
    <property type="entry name" value="DUF6824"/>
</dbReference>
<evidence type="ECO:0000256" key="1">
    <source>
        <dbReference type="SAM" id="MobiDB-lite"/>
    </source>
</evidence>
<dbReference type="EMBL" id="CAICTM010000023">
    <property type="protein sequence ID" value="CAB9497620.1"/>
    <property type="molecule type" value="Genomic_DNA"/>
</dbReference>
<evidence type="ECO:0000259" key="2">
    <source>
        <dbReference type="Pfam" id="PF20710"/>
    </source>
</evidence>
<feature type="compositionally biased region" description="Basic residues" evidence="1">
    <location>
        <begin position="114"/>
        <end position="123"/>
    </location>
</feature>
<comment type="caution">
    <text evidence="3">The sequence shown here is derived from an EMBL/GenBank/DDBJ whole genome shotgun (WGS) entry which is preliminary data.</text>
</comment>
<evidence type="ECO:0000313" key="3">
    <source>
        <dbReference type="EMBL" id="CAB9497620.1"/>
    </source>
</evidence>
<feature type="region of interest" description="Disordered" evidence="1">
    <location>
        <begin position="342"/>
        <end position="380"/>
    </location>
</feature>
<evidence type="ECO:0000313" key="4">
    <source>
        <dbReference type="Proteomes" id="UP001153069"/>
    </source>
</evidence>
<name>A0A9N8H3A7_9STRA</name>
<proteinExistence type="predicted"/>
<feature type="compositionally biased region" description="Acidic residues" evidence="1">
    <location>
        <begin position="360"/>
        <end position="370"/>
    </location>
</feature>
<feature type="compositionally biased region" description="Low complexity" evidence="1">
    <location>
        <begin position="452"/>
        <end position="465"/>
    </location>
</feature>
<reference evidence="3" key="1">
    <citation type="submission" date="2020-06" db="EMBL/GenBank/DDBJ databases">
        <authorList>
            <consortium name="Plant Systems Biology data submission"/>
        </authorList>
    </citation>
    <scope>NUCLEOTIDE SEQUENCE</scope>
    <source>
        <strain evidence="3">D6</strain>
    </source>
</reference>
<feature type="region of interest" description="Disordered" evidence="1">
    <location>
        <begin position="111"/>
        <end position="141"/>
    </location>
</feature>
<dbReference type="Proteomes" id="UP001153069">
    <property type="component" value="Unassembled WGS sequence"/>
</dbReference>
<protein>
    <recommendedName>
        <fullName evidence="2">DUF6824 domain-containing protein</fullName>
    </recommendedName>
</protein>
<feature type="domain" description="DUF6824" evidence="2">
    <location>
        <begin position="29"/>
        <end position="112"/>
    </location>
</feature>
<feature type="region of interest" description="Disordered" evidence="1">
    <location>
        <begin position="264"/>
        <end position="312"/>
    </location>
</feature>
<feature type="region of interest" description="Disordered" evidence="1">
    <location>
        <begin position="191"/>
        <end position="216"/>
    </location>
</feature>
<sequence length="496" mass="54325">MTSQDTTQTTAVVRTSTVNSSMFEPRELDILVGKETRARNHKGSRCFRLFVESYRRRYQDAKNKHKRASITREMYDTITQASIRFLKFNDERKGWEEITSTEARDKITHALRFAQKKRRRKTPQRQGSDSTHRSETSTTSATSLDLDQLLLQQQQHLTSPAAALTSSAALTSLSHMNASLRACRNRSSFSSVGSASLLSNGSKDSKSSKKSNPRVSFSVVTESTIYSADLSASATTAETASVDPCVPLPVDLSSTQHFDMHTSQASLGGDELVDKPPRMPSRPTEEEEEELQLQQQHHHQQQQSTHQQDNWGEDDVLKSAGIDTLMNSSANGFDLLDPLMEIDHERGPDSSSNSSKETQLDEDDDDDEEIPTTSELPNMELLDGIDDDLANMHLASTQQEEAATTATFGSNFGTAQAPLFVGPTNLFGGPTSVNPVGYASGNPFPGVGLCASSQGSAGAQQQPQAMEGAPNGTGEDYSLKLMQEPLLEWWKPDGTS</sequence>
<feature type="region of interest" description="Disordered" evidence="1">
    <location>
        <begin position="452"/>
        <end position="478"/>
    </location>
</feature>